<accession>A0A0J9TUQ1</accession>
<sequence>MVIAYNEFNKTLTENDKTIDSTVMDNLKKITGYEEKHKEIYEKIIRNLYFLLNKKYTQTGIQDYSYEKPLNIIKLENFQEDIKIIERILKNKNDLFTSCQNYFCECYKIYNEMNQRYCPYDLEVDKKRKSTCDKLRAFKTLYMSFHFNRGINDKVPSLDDAENVPFTMCYESEPEPVTETAQQVGENPELQSQPRTVAAPGQSGSSVSTDESEKVKPFNTSTIVSTVAGIPPFLALIYKVNNLYKKTKKDA</sequence>
<dbReference type="Proteomes" id="UP000053239">
    <property type="component" value="Unassembled WGS sequence"/>
</dbReference>
<protein>
    <submittedName>
        <fullName evidence="2">Uncharacterized protein</fullName>
    </submittedName>
</protein>
<organism evidence="2 3">
    <name type="scientific">Plasmodium vivax North Korean</name>
    <dbReference type="NCBI Taxonomy" id="1035514"/>
    <lineage>
        <taxon>Eukaryota</taxon>
        <taxon>Sar</taxon>
        <taxon>Alveolata</taxon>
        <taxon>Apicomplexa</taxon>
        <taxon>Aconoidasida</taxon>
        <taxon>Haemosporida</taxon>
        <taxon>Plasmodiidae</taxon>
        <taxon>Plasmodium</taxon>
        <taxon>Plasmodium (Plasmodium)</taxon>
    </lineage>
</organism>
<dbReference type="AlphaFoldDB" id="A0A0J9TUQ1"/>
<feature type="region of interest" description="Disordered" evidence="1">
    <location>
        <begin position="177"/>
        <end position="218"/>
    </location>
</feature>
<feature type="compositionally biased region" description="Polar residues" evidence="1">
    <location>
        <begin position="179"/>
        <end position="195"/>
    </location>
</feature>
<reference evidence="2 3" key="1">
    <citation type="submission" date="2011-09" db="EMBL/GenBank/DDBJ databases">
        <title>The Genome Sequence of Plasmodium vivax North Korean.</title>
        <authorList>
            <consortium name="The Broad Institute Genome Sequencing Platform"/>
            <consortium name="The Broad Institute Genome Sequencing Center for Infectious Disease"/>
            <person name="Neafsey D."/>
            <person name="Carlton J."/>
            <person name="Barnwell J."/>
            <person name="Collins W."/>
            <person name="Escalante A."/>
            <person name="Mullikin J."/>
            <person name="Saul A."/>
            <person name="Guigo R."/>
            <person name="Camara F."/>
            <person name="Young S.K."/>
            <person name="Zeng Q."/>
            <person name="Gargeya S."/>
            <person name="Fitzgerald M."/>
            <person name="Haas B."/>
            <person name="Abouelleil A."/>
            <person name="Alvarado L."/>
            <person name="Arachchi H.M."/>
            <person name="Berlin A."/>
            <person name="Brown A."/>
            <person name="Chapman S.B."/>
            <person name="Chen Z."/>
            <person name="Dunbar C."/>
            <person name="Freedman E."/>
            <person name="Gearin G."/>
            <person name="Gellesch M."/>
            <person name="Goldberg J."/>
            <person name="Griggs A."/>
            <person name="Gujja S."/>
            <person name="Heiman D."/>
            <person name="Howarth C."/>
            <person name="Larson L."/>
            <person name="Lui A."/>
            <person name="MacDonald P.J.P."/>
            <person name="Montmayeur A."/>
            <person name="Murphy C."/>
            <person name="Neiman D."/>
            <person name="Pearson M."/>
            <person name="Priest M."/>
            <person name="Roberts A."/>
            <person name="Saif S."/>
            <person name="Shea T."/>
            <person name="Shenoy N."/>
            <person name="Sisk P."/>
            <person name="Stolte C."/>
            <person name="Sykes S."/>
            <person name="Wortman J."/>
            <person name="Nusbaum C."/>
            <person name="Birren B."/>
        </authorList>
    </citation>
    <scope>NUCLEOTIDE SEQUENCE [LARGE SCALE GENOMIC DNA]</scope>
    <source>
        <strain evidence="2 3">North Korean</strain>
    </source>
</reference>
<evidence type="ECO:0000313" key="3">
    <source>
        <dbReference type="Proteomes" id="UP000053239"/>
    </source>
</evidence>
<dbReference type="EMBL" id="KQ235419">
    <property type="protein sequence ID" value="KMZ99294.1"/>
    <property type="molecule type" value="Genomic_DNA"/>
</dbReference>
<evidence type="ECO:0000256" key="1">
    <source>
        <dbReference type="SAM" id="MobiDB-lite"/>
    </source>
</evidence>
<gene>
    <name evidence="2" type="ORF">PVNG_02177</name>
</gene>
<proteinExistence type="predicted"/>
<name>A0A0J9TUQ1_PLAVI</name>
<evidence type="ECO:0000313" key="2">
    <source>
        <dbReference type="EMBL" id="KMZ99294.1"/>
    </source>
</evidence>